<dbReference type="InterPro" id="IPR010982">
    <property type="entry name" value="Lambda_DNA-bd_dom_sf"/>
</dbReference>
<sequence>MPEGSTMAALAPRLRAVRKRRGLTQRELARLAGVSFSLVSKLEQGVVEGTRLETVRKLAVALRVSTTDLVGGAGDTEETAEQPYPDLWEPTRRALLGQVPRSDEAPTVNGVRRGLADLKPLLADNRYTDIATVLPTLLADAEALNGAGRSVRARVLNTTGWILTQTRQFDIAEPTLHQAMDTADDRLDAAAAVNTLVWLHLRQGHLDEARRLATRWADDIEPRFSRATTSELTLWGRLLLGVSNAAIRDNRPGEAEDSITLARAAATRIGHEAVSDTSTTRTFGPVTVAMIRAENAAIMDQPDMVLTIAERIPQTVLHAHSASRNRHRLDVASALVATRRSAEALAVLQDLARIAPEWLPAQRYARDILGRLLNQRRTLTVEMRQLADMVGLAY</sequence>
<comment type="caution">
    <text evidence="2">The sequence shown here is derived from an EMBL/GenBank/DDBJ whole genome shotgun (WGS) entry which is preliminary data.</text>
</comment>
<dbReference type="Gene3D" id="1.25.40.10">
    <property type="entry name" value="Tetratricopeptide repeat domain"/>
    <property type="match status" value="1"/>
</dbReference>
<dbReference type="EMBL" id="BOOI01000070">
    <property type="protein sequence ID" value="GIH87987.1"/>
    <property type="molecule type" value="Genomic_DNA"/>
</dbReference>
<reference evidence="2" key="1">
    <citation type="submission" date="2021-01" db="EMBL/GenBank/DDBJ databases">
        <title>Whole genome shotgun sequence of Planobispora rosea NBRC 15558.</title>
        <authorList>
            <person name="Komaki H."/>
            <person name="Tamura T."/>
        </authorList>
    </citation>
    <scope>NUCLEOTIDE SEQUENCE</scope>
    <source>
        <strain evidence="2">NBRC 15558</strain>
    </source>
</reference>
<dbReference type="Proteomes" id="UP000655044">
    <property type="component" value="Unassembled WGS sequence"/>
</dbReference>
<proteinExistence type="predicted"/>
<dbReference type="CDD" id="cd00093">
    <property type="entry name" value="HTH_XRE"/>
    <property type="match status" value="1"/>
</dbReference>
<evidence type="ECO:0000259" key="1">
    <source>
        <dbReference type="PROSITE" id="PS50943"/>
    </source>
</evidence>
<dbReference type="Pfam" id="PF01381">
    <property type="entry name" value="HTH_3"/>
    <property type="match status" value="1"/>
</dbReference>
<dbReference type="RefSeq" id="WP_189243682.1">
    <property type="nucleotide sequence ID" value="NZ_BMQP01000047.1"/>
</dbReference>
<feature type="domain" description="HTH cro/C1-type" evidence="1">
    <location>
        <begin position="14"/>
        <end position="69"/>
    </location>
</feature>
<protein>
    <recommendedName>
        <fullName evidence="1">HTH cro/C1-type domain-containing protein</fullName>
    </recommendedName>
</protein>
<dbReference type="SMART" id="SM00530">
    <property type="entry name" value="HTH_XRE"/>
    <property type="match status" value="1"/>
</dbReference>
<dbReference type="SUPFAM" id="SSF48452">
    <property type="entry name" value="TPR-like"/>
    <property type="match status" value="1"/>
</dbReference>
<dbReference type="InterPro" id="IPR011990">
    <property type="entry name" value="TPR-like_helical_dom_sf"/>
</dbReference>
<name>A0A8J3S8I0_PLARO</name>
<dbReference type="PROSITE" id="PS50943">
    <property type="entry name" value="HTH_CROC1"/>
    <property type="match status" value="1"/>
</dbReference>
<dbReference type="SUPFAM" id="SSF47413">
    <property type="entry name" value="lambda repressor-like DNA-binding domains"/>
    <property type="match status" value="1"/>
</dbReference>
<dbReference type="GO" id="GO:0003677">
    <property type="term" value="F:DNA binding"/>
    <property type="evidence" value="ECO:0007669"/>
    <property type="project" value="InterPro"/>
</dbReference>
<dbReference type="InterPro" id="IPR001387">
    <property type="entry name" value="Cro/C1-type_HTH"/>
</dbReference>
<keyword evidence="3" id="KW-1185">Reference proteome</keyword>
<organism evidence="2 3">
    <name type="scientific">Planobispora rosea</name>
    <dbReference type="NCBI Taxonomy" id="35762"/>
    <lineage>
        <taxon>Bacteria</taxon>
        <taxon>Bacillati</taxon>
        <taxon>Actinomycetota</taxon>
        <taxon>Actinomycetes</taxon>
        <taxon>Streptosporangiales</taxon>
        <taxon>Streptosporangiaceae</taxon>
        <taxon>Planobispora</taxon>
    </lineage>
</organism>
<evidence type="ECO:0000313" key="2">
    <source>
        <dbReference type="EMBL" id="GIH87987.1"/>
    </source>
</evidence>
<dbReference type="Gene3D" id="1.10.260.40">
    <property type="entry name" value="lambda repressor-like DNA-binding domains"/>
    <property type="match status" value="1"/>
</dbReference>
<evidence type="ECO:0000313" key="3">
    <source>
        <dbReference type="Proteomes" id="UP000655044"/>
    </source>
</evidence>
<dbReference type="AlphaFoldDB" id="A0A8J3S8I0"/>
<gene>
    <name evidence="2" type="ORF">Pro02_63950</name>
</gene>
<accession>A0A8J3S8I0</accession>